<dbReference type="OrthoDB" id="214956at2"/>
<dbReference type="RefSeq" id="WP_145200226.1">
    <property type="nucleotide sequence ID" value="NZ_CP036267.1"/>
</dbReference>
<gene>
    <name evidence="1" type="ORF">Mal48_28900</name>
</gene>
<dbReference type="AlphaFoldDB" id="A0A517QPR5"/>
<evidence type="ECO:0000313" key="2">
    <source>
        <dbReference type="Proteomes" id="UP000315724"/>
    </source>
</evidence>
<keyword evidence="2" id="KW-1185">Reference proteome</keyword>
<sequence>MTDLTNLDSVSGSELTSQQIQGILKQIDLDITNLVREGKLSALKYSVPGKAGQSTDRAANLNALLTARAHYQNLLNSMPAWSTSQAVLTD</sequence>
<organism evidence="1 2">
    <name type="scientific">Thalassoglobus polymorphus</name>
    <dbReference type="NCBI Taxonomy" id="2527994"/>
    <lineage>
        <taxon>Bacteria</taxon>
        <taxon>Pseudomonadati</taxon>
        <taxon>Planctomycetota</taxon>
        <taxon>Planctomycetia</taxon>
        <taxon>Planctomycetales</taxon>
        <taxon>Planctomycetaceae</taxon>
        <taxon>Thalassoglobus</taxon>
    </lineage>
</organism>
<evidence type="ECO:0000313" key="1">
    <source>
        <dbReference type="EMBL" id="QDT33636.1"/>
    </source>
</evidence>
<proteinExistence type="predicted"/>
<dbReference type="EMBL" id="CP036267">
    <property type="protein sequence ID" value="QDT33636.1"/>
    <property type="molecule type" value="Genomic_DNA"/>
</dbReference>
<name>A0A517QPR5_9PLAN</name>
<accession>A0A517QPR5</accession>
<dbReference type="KEGG" id="tpol:Mal48_28900"/>
<reference evidence="1 2" key="1">
    <citation type="submission" date="2019-02" db="EMBL/GenBank/DDBJ databases">
        <title>Deep-cultivation of Planctomycetes and their phenomic and genomic characterization uncovers novel biology.</title>
        <authorList>
            <person name="Wiegand S."/>
            <person name="Jogler M."/>
            <person name="Boedeker C."/>
            <person name="Pinto D."/>
            <person name="Vollmers J."/>
            <person name="Rivas-Marin E."/>
            <person name="Kohn T."/>
            <person name="Peeters S.H."/>
            <person name="Heuer A."/>
            <person name="Rast P."/>
            <person name="Oberbeckmann S."/>
            <person name="Bunk B."/>
            <person name="Jeske O."/>
            <person name="Meyerdierks A."/>
            <person name="Storesund J.E."/>
            <person name="Kallscheuer N."/>
            <person name="Luecker S."/>
            <person name="Lage O.M."/>
            <person name="Pohl T."/>
            <person name="Merkel B.J."/>
            <person name="Hornburger P."/>
            <person name="Mueller R.-W."/>
            <person name="Bruemmer F."/>
            <person name="Labrenz M."/>
            <person name="Spormann A.M."/>
            <person name="Op den Camp H."/>
            <person name="Overmann J."/>
            <person name="Amann R."/>
            <person name="Jetten M.S.M."/>
            <person name="Mascher T."/>
            <person name="Medema M.H."/>
            <person name="Devos D.P."/>
            <person name="Kaster A.-K."/>
            <person name="Ovreas L."/>
            <person name="Rohde M."/>
            <person name="Galperin M.Y."/>
            <person name="Jogler C."/>
        </authorList>
    </citation>
    <scope>NUCLEOTIDE SEQUENCE [LARGE SCALE GENOMIC DNA]</scope>
    <source>
        <strain evidence="1 2">Mal48</strain>
    </source>
</reference>
<protein>
    <submittedName>
        <fullName evidence="1">Uncharacterized protein</fullName>
    </submittedName>
</protein>
<dbReference type="Proteomes" id="UP000315724">
    <property type="component" value="Chromosome"/>
</dbReference>